<dbReference type="KEGG" id="tps:THAPS_10805"/>
<feature type="compositionally biased region" description="Basic residues" evidence="1">
    <location>
        <begin position="92"/>
        <end position="109"/>
    </location>
</feature>
<feature type="region of interest" description="Disordered" evidence="1">
    <location>
        <begin position="74"/>
        <end position="128"/>
    </location>
</feature>
<dbReference type="RefSeq" id="XP_002295374.1">
    <property type="nucleotide sequence ID" value="XM_002295338.1"/>
</dbReference>
<evidence type="ECO:0000313" key="2">
    <source>
        <dbReference type="EMBL" id="ACI64091.1"/>
    </source>
</evidence>
<sequence>MIHNQRGSPATKIRSFYRKLNRWGFNVIKIDDSNKLAWHNPNFKRDSAAECLNEALKDGNTDCVDVILSEVHEHTTSKSTTGTKTKATKSPSKIKKGGRRRSNIQKRRVSGTSKTSSKDKATSSAAAVAESTYHDANVNGMEIAQSGNHDDFNMDQTLSTGTIASSISAPVLPTSRSDWIVGGGVSSTLMYNHRNSTSAKRRKVGASSFTTSAMYSQPSMNQYDDGMMTNTTFDNWEGCQQSQVNMFENFPLSPLHLQGGLKVNPNRQPSA</sequence>
<proteinExistence type="predicted"/>
<reference evidence="2 3" key="1">
    <citation type="journal article" date="2004" name="Science">
        <title>The genome of the diatom Thalassiosira pseudonana: ecology, evolution, and metabolism.</title>
        <authorList>
            <person name="Armbrust E.V."/>
            <person name="Berges J.A."/>
            <person name="Bowler C."/>
            <person name="Green B.R."/>
            <person name="Martinez D."/>
            <person name="Putnam N.H."/>
            <person name="Zhou S."/>
            <person name="Allen A.E."/>
            <person name="Apt K.E."/>
            <person name="Bechner M."/>
            <person name="Brzezinski M.A."/>
            <person name="Chaal B.K."/>
            <person name="Chiovitti A."/>
            <person name="Davis A.K."/>
            <person name="Demarest M.S."/>
            <person name="Detter J.C."/>
            <person name="Glavina T."/>
            <person name="Goodstein D."/>
            <person name="Hadi M.Z."/>
            <person name="Hellsten U."/>
            <person name="Hildebrand M."/>
            <person name="Jenkins B.D."/>
            <person name="Jurka J."/>
            <person name="Kapitonov V.V."/>
            <person name="Kroger N."/>
            <person name="Lau W.W."/>
            <person name="Lane T.W."/>
            <person name="Larimer F.W."/>
            <person name="Lippmeier J.C."/>
            <person name="Lucas S."/>
            <person name="Medina M."/>
            <person name="Montsant A."/>
            <person name="Obornik M."/>
            <person name="Parker M.S."/>
            <person name="Palenik B."/>
            <person name="Pazour G.J."/>
            <person name="Richardson P.M."/>
            <person name="Rynearson T.A."/>
            <person name="Saito M.A."/>
            <person name="Schwartz D.C."/>
            <person name="Thamatrakoln K."/>
            <person name="Valentin K."/>
            <person name="Vardi A."/>
            <person name="Wilkerson F.P."/>
            <person name="Rokhsar D.S."/>
        </authorList>
    </citation>
    <scope>NUCLEOTIDE SEQUENCE [LARGE SCALE GENOMIC DNA]</scope>
    <source>
        <strain evidence="2 3">CCMP1335</strain>
    </source>
</reference>
<reference evidence="2 3" key="2">
    <citation type="journal article" date="2008" name="Nature">
        <title>The Phaeodactylum genome reveals the evolutionary history of diatom genomes.</title>
        <authorList>
            <person name="Bowler C."/>
            <person name="Allen A.E."/>
            <person name="Badger J.H."/>
            <person name="Grimwood J."/>
            <person name="Jabbari K."/>
            <person name="Kuo A."/>
            <person name="Maheswari U."/>
            <person name="Martens C."/>
            <person name="Maumus F."/>
            <person name="Otillar R.P."/>
            <person name="Rayko E."/>
            <person name="Salamov A."/>
            <person name="Vandepoele K."/>
            <person name="Beszteri B."/>
            <person name="Gruber A."/>
            <person name="Heijde M."/>
            <person name="Katinka M."/>
            <person name="Mock T."/>
            <person name="Valentin K."/>
            <person name="Verret F."/>
            <person name="Berges J.A."/>
            <person name="Brownlee C."/>
            <person name="Cadoret J.P."/>
            <person name="Chiovitti A."/>
            <person name="Choi C.J."/>
            <person name="Coesel S."/>
            <person name="De Martino A."/>
            <person name="Detter J.C."/>
            <person name="Durkin C."/>
            <person name="Falciatore A."/>
            <person name="Fournet J."/>
            <person name="Haruta M."/>
            <person name="Huysman M.J."/>
            <person name="Jenkins B.D."/>
            <person name="Jiroutova K."/>
            <person name="Jorgensen R.E."/>
            <person name="Joubert Y."/>
            <person name="Kaplan A."/>
            <person name="Kroger N."/>
            <person name="Kroth P.G."/>
            <person name="La Roche J."/>
            <person name="Lindquist E."/>
            <person name="Lommer M."/>
            <person name="Martin-Jezequel V."/>
            <person name="Lopez P.J."/>
            <person name="Lucas S."/>
            <person name="Mangogna M."/>
            <person name="McGinnis K."/>
            <person name="Medlin L.K."/>
            <person name="Montsant A."/>
            <person name="Oudot-Le Secq M.P."/>
            <person name="Napoli C."/>
            <person name="Obornik M."/>
            <person name="Parker M.S."/>
            <person name="Petit J.L."/>
            <person name="Porcel B.M."/>
            <person name="Poulsen N."/>
            <person name="Robison M."/>
            <person name="Rychlewski L."/>
            <person name="Rynearson T.A."/>
            <person name="Schmutz J."/>
            <person name="Shapiro H."/>
            <person name="Siaut M."/>
            <person name="Stanley M."/>
            <person name="Sussman M.R."/>
            <person name="Taylor A.R."/>
            <person name="Vardi A."/>
            <person name="von Dassow P."/>
            <person name="Vyverman W."/>
            <person name="Willis A."/>
            <person name="Wyrwicz L.S."/>
            <person name="Rokhsar D.S."/>
            <person name="Weissenbach J."/>
            <person name="Armbrust E.V."/>
            <person name="Green B.R."/>
            <person name="Van de Peer Y."/>
            <person name="Grigoriev I.V."/>
        </authorList>
    </citation>
    <scope>NUCLEOTIDE SEQUENCE [LARGE SCALE GENOMIC DNA]</scope>
    <source>
        <strain evidence="2 3">CCMP1335</strain>
    </source>
</reference>
<dbReference type="InParanoid" id="B5YLJ7"/>
<dbReference type="EMBL" id="CP001159">
    <property type="protein sequence ID" value="ACI64091.1"/>
    <property type="molecule type" value="Genomic_DNA"/>
</dbReference>
<name>B5YLJ7_THAPS</name>
<accession>B5YLJ7</accession>
<dbReference type="PaxDb" id="35128-Thaps10805"/>
<dbReference type="Proteomes" id="UP000001449">
    <property type="component" value="Chromosome 18"/>
</dbReference>
<protein>
    <recommendedName>
        <fullName evidence="4">HSF-type DNA-binding domain-containing protein</fullName>
    </recommendedName>
</protein>
<dbReference type="GeneID" id="7450944"/>
<dbReference type="HOGENOM" id="CLU_1028496_0_0_1"/>
<evidence type="ECO:0000256" key="1">
    <source>
        <dbReference type="SAM" id="MobiDB-lite"/>
    </source>
</evidence>
<dbReference type="AlphaFoldDB" id="B5YLJ7"/>
<feature type="compositionally biased region" description="Low complexity" evidence="1">
    <location>
        <begin position="77"/>
        <end position="91"/>
    </location>
</feature>
<organism evidence="2 3">
    <name type="scientific">Thalassiosira pseudonana</name>
    <name type="common">Marine diatom</name>
    <name type="synonym">Cyclotella nana</name>
    <dbReference type="NCBI Taxonomy" id="35128"/>
    <lineage>
        <taxon>Eukaryota</taxon>
        <taxon>Sar</taxon>
        <taxon>Stramenopiles</taxon>
        <taxon>Ochrophyta</taxon>
        <taxon>Bacillariophyta</taxon>
        <taxon>Coscinodiscophyceae</taxon>
        <taxon>Thalassiosirophycidae</taxon>
        <taxon>Thalassiosirales</taxon>
        <taxon>Thalassiosiraceae</taxon>
        <taxon>Thalassiosira</taxon>
    </lineage>
</organism>
<evidence type="ECO:0008006" key="4">
    <source>
        <dbReference type="Google" id="ProtNLM"/>
    </source>
</evidence>
<evidence type="ECO:0000313" key="3">
    <source>
        <dbReference type="Proteomes" id="UP000001449"/>
    </source>
</evidence>
<gene>
    <name evidence="2" type="ORF">THAPS_10805</name>
</gene>
<keyword evidence="3" id="KW-1185">Reference proteome</keyword>